<keyword evidence="2" id="KW-0472">Membrane</keyword>
<keyword evidence="2" id="KW-0812">Transmembrane</keyword>
<evidence type="ECO:0000256" key="2">
    <source>
        <dbReference type="SAM" id="Phobius"/>
    </source>
</evidence>
<dbReference type="RefSeq" id="WP_032683820.1">
    <property type="nucleotide sequence ID" value="NZ_JGZA01000015.1"/>
</dbReference>
<keyword evidence="2" id="KW-1133">Transmembrane helix</keyword>
<reference evidence="3 4" key="1">
    <citation type="submission" date="2014-03" db="EMBL/GenBank/DDBJ databases">
        <title>Genomics of Bifidobacteria.</title>
        <authorList>
            <person name="Ventura M."/>
            <person name="Milani C."/>
            <person name="Lugli G.A."/>
        </authorList>
    </citation>
    <scope>NUCLEOTIDE SEQUENCE [LARGE SCALE GENOMIC DNA]</scope>
    <source>
        <strain evidence="3 4">LMG 21814</strain>
    </source>
</reference>
<evidence type="ECO:0000313" key="3">
    <source>
        <dbReference type="EMBL" id="KFI69833.1"/>
    </source>
</evidence>
<organism evidence="3 4">
    <name type="scientific">Bifidobacterium longum subsp. suis</name>
    <dbReference type="NCBI Taxonomy" id="1695"/>
    <lineage>
        <taxon>Bacteria</taxon>
        <taxon>Bacillati</taxon>
        <taxon>Actinomycetota</taxon>
        <taxon>Actinomycetes</taxon>
        <taxon>Bifidobacteriales</taxon>
        <taxon>Bifidobacteriaceae</taxon>
        <taxon>Bifidobacterium</taxon>
    </lineage>
</organism>
<accession>A0A087BFN3</accession>
<evidence type="ECO:0008006" key="5">
    <source>
        <dbReference type="Google" id="ProtNLM"/>
    </source>
</evidence>
<protein>
    <recommendedName>
        <fullName evidence="5">Secreted protein</fullName>
    </recommendedName>
</protein>
<feature type="compositionally biased region" description="Basic and acidic residues" evidence="1">
    <location>
        <begin position="114"/>
        <end position="123"/>
    </location>
</feature>
<dbReference type="Proteomes" id="UP000029024">
    <property type="component" value="Unassembled WGS sequence"/>
</dbReference>
<gene>
    <name evidence="3" type="ORF">BLSS_0135</name>
</gene>
<evidence type="ECO:0000313" key="4">
    <source>
        <dbReference type="Proteomes" id="UP000029024"/>
    </source>
</evidence>
<dbReference type="AlphaFoldDB" id="A0A087BFN3"/>
<sequence length="513" mass="52227">MSNKTSGFKRAIGIVLGVITMLVLIALFVVLVMAPIPNIWGDKVAASDNAIDQAVSPTQSETYCPAPIGLADTGTYGDSAFQATVGNLSTQARYAAFGSVYSATVSAIGQKSSSDDVTLKDADPTDDSSVKTGAQKIDQGARLINTRMLQAAAGTGTVGTIASWADDGDVRGVSAASCVSTSLDQSFLLSGSTTGTTQQLIVSNPSTKPTTVDIAVWGSETAGKMALSTQSTLSVPAEGESSMELSAAVDGQHGLFVTVSSKETPIASVVRTVTMDGLTPKGSDFALPLPTASNASVATSITAGDAVTAYLFAKADTSTGLSWITAKGLVPAKDATVTADKVTAIDLGEAPDGALGVMSTAEDAVSFSVKATRSGDSGQADFALVNAGEPSEFSGLALPDGVKASITLANTSNARRTVTLRAYDDAGASVTSEEITLDANAAQTIETGKLSGDHGTAVVLMLEDSSKKVSWGARFSHDSLQDKDIAGLSAIDASTLMPATVHVWARNDSSIVK</sequence>
<comment type="caution">
    <text evidence="3">The sequence shown here is derived from an EMBL/GenBank/DDBJ whole genome shotgun (WGS) entry which is preliminary data.</text>
</comment>
<feature type="transmembrane region" description="Helical" evidence="2">
    <location>
        <begin position="12"/>
        <end position="34"/>
    </location>
</feature>
<evidence type="ECO:0000256" key="1">
    <source>
        <dbReference type="SAM" id="MobiDB-lite"/>
    </source>
</evidence>
<proteinExistence type="predicted"/>
<feature type="region of interest" description="Disordered" evidence="1">
    <location>
        <begin position="114"/>
        <end position="134"/>
    </location>
</feature>
<dbReference type="Pfam" id="PF18986">
    <property type="entry name" value="DUF5719"/>
    <property type="match status" value="1"/>
</dbReference>
<dbReference type="InterPro" id="IPR043777">
    <property type="entry name" value="DUF5719"/>
</dbReference>
<name>A0A087BFN3_BIFLN</name>
<dbReference type="EMBL" id="JGZA01000015">
    <property type="protein sequence ID" value="KFI69833.1"/>
    <property type="molecule type" value="Genomic_DNA"/>
</dbReference>